<dbReference type="InterPro" id="IPR006094">
    <property type="entry name" value="Oxid_FAD_bind_N"/>
</dbReference>
<reference evidence="7" key="1">
    <citation type="submission" date="2021-03" db="EMBL/GenBank/DDBJ databases">
        <title>Revisited historic fungal species revealed as producer of novel bioactive compounds through whole genome sequencing and comparative genomics.</title>
        <authorList>
            <person name="Vignolle G.A."/>
            <person name="Hochenegger N."/>
            <person name="Mach R.L."/>
            <person name="Mach-Aigner A.R."/>
            <person name="Javad Rahimi M."/>
            <person name="Salim K.A."/>
            <person name="Chan C.M."/>
            <person name="Lim L.B.L."/>
            <person name="Cai F."/>
            <person name="Druzhinina I.S."/>
            <person name="U'Ren J.M."/>
            <person name="Derntl C."/>
        </authorList>
    </citation>
    <scope>NUCLEOTIDE SEQUENCE</scope>
    <source>
        <strain evidence="7">TUCIM 5799</strain>
    </source>
</reference>
<evidence type="ECO:0000256" key="1">
    <source>
        <dbReference type="ARBA" id="ARBA00005466"/>
    </source>
</evidence>
<protein>
    <recommendedName>
        <fullName evidence="6">FAD-binding PCMH-type domain-containing protein</fullName>
    </recommendedName>
</protein>
<dbReference type="Pfam" id="PF01565">
    <property type="entry name" value="FAD_binding_4"/>
    <property type="match status" value="1"/>
</dbReference>
<proteinExistence type="inferred from homology"/>
<evidence type="ECO:0000256" key="4">
    <source>
        <dbReference type="ARBA" id="ARBA00023002"/>
    </source>
</evidence>
<dbReference type="PROSITE" id="PS51387">
    <property type="entry name" value="FAD_PCMH"/>
    <property type="match status" value="1"/>
</dbReference>
<dbReference type="EMBL" id="JAFIMR010000012">
    <property type="protein sequence ID" value="KAI1871899.1"/>
    <property type="molecule type" value="Genomic_DNA"/>
</dbReference>
<feature type="domain" description="FAD-binding PCMH-type" evidence="6">
    <location>
        <begin position="94"/>
        <end position="265"/>
    </location>
</feature>
<dbReference type="GO" id="GO:0016491">
    <property type="term" value="F:oxidoreductase activity"/>
    <property type="evidence" value="ECO:0007669"/>
    <property type="project" value="UniProtKB-KW"/>
</dbReference>
<dbReference type="InterPro" id="IPR036318">
    <property type="entry name" value="FAD-bd_PCMH-like_sf"/>
</dbReference>
<dbReference type="PANTHER" id="PTHR42973:SF34">
    <property type="entry name" value="FAD BINDING DOMAIN PROTEIN (AFU_ORTHOLOGUE AFUA_3G02770)"/>
    <property type="match status" value="1"/>
</dbReference>
<comment type="similarity">
    <text evidence="1">Belongs to the oxygen-dependent FAD-linked oxidoreductase family.</text>
</comment>
<evidence type="ECO:0000256" key="5">
    <source>
        <dbReference type="SAM" id="SignalP"/>
    </source>
</evidence>
<dbReference type="AlphaFoldDB" id="A0A9P9WNJ3"/>
<accession>A0A9P9WNJ3</accession>
<keyword evidence="5" id="KW-0732">Signal</keyword>
<dbReference type="Gene3D" id="3.40.462.20">
    <property type="match status" value="1"/>
</dbReference>
<sequence length="539" mass="58329">MLARYCLFLVALGYGGAAQSFEPEHFSVIDALFAHGVNISEVPGLANLYKRGSTTGCIDACNAFVAIYGSDTVYNRDEPLYENFTSSYWSAFQADVKPGCVFSPTDAAAVSVAVLISRFSQCPFAVKSGGHAAFAGASSIDGGITISLKDLNTIELSEDKVTASIGPGNTWGKIYSTLEQENLSVIGGRVADIGIGGLTTGGGISFFSNIYGWACDNVASYDVVTACGNIVHASPTEHPDLYWALRGGGNNFGIVVNFNLETLPLPGGEIWGGSRVYLEDSFPALVDAFADYAIRSPEDPYAGAWLAMGVSNGTKLASAELWYAAPNAQNASIFNKWNNIASIQDAVQNRILSELTNEIASSNPYGLRELYYTITVKASSDILPVVMKIYFEELSALLKIDGAAPYMIWQAITHGVLGAMAKNGGNPLGLNSHDGPFYLIHISSWWNQEKDDAAMYQGISTIMSRINSEAVNRGLETDYVYMNYASRFQDVIASYSSENKEKLQSIARKYDPEQVFQVLQPGYFKLDRAPSPDLGYFSF</sequence>
<name>A0A9P9WNJ3_9PEZI</name>
<evidence type="ECO:0000256" key="2">
    <source>
        <dbReference type="ARBA" id="ARBA00022630"/>
    </source>
</evidence>
<feature type="signal peptide" evidence="5">
    <location>
        <begin position="1"/>
        <end position="18"/>
    </location>
</feature>
<keyword evidence="4" id="KW-0560">Oxidoreductase</keyword>
<comment type="caution">
    <text evidence="7">The sequence shown here is derived from an EMBL/GenBank/DDBJ whole genome shotgun (WGS) entry which is preliminary data.</text>
</comment>
<dbReference type="InterPro" id="IPR016169">
    <property type="entry name" value="FAD-bd_PCMH_sub2"/>
</dbReference>
<dbReference type="InterPro" id="IPR050416">
    <property type="entry name" value="FAD-linked_Oxidoreductase"/>
</dbReference>
<keyword evidence="3" id="KW-0274">FAD</keyword>
<gene>
    <name evidence="7" type="ORF">JX265_005885</name>
</gene>
<evidence type="ECO:0000313" key="7">
    <source>
        <dbReference type="EMBL" id="KAI1871899.1"/>
    </source>
</evidence>
<dbReference type="PANTHER" id="PTHR42973">
    <property type="entry name" value="BINDING OXIDOREDUCTASE, PUTATIVE (AFU_ORTHOLOGUE AFUA_1G17690)-RELATED"/>
    <property type="match status" value="1"/>
</dbReference>
<dbReference type="SUPFAM" id="SSF56176">
    <property type="entry name" value="FAD-binding/transporter-associated domain-like"/>
    <property type="match status" value="1"/>
</dbReference>
<dbReference type="Proteomes" id="UP000829685">
    <property type="component" value="Unassembled WGS sequence"/>
</dbReference>
<feature type="chain" id="PRO_5040314239" description="FAD-binding PCMH-type domain-containing protein" evidence="5">
    <location>
        <begin position="19"/>
        <end position="539"/>
    </location>
</feature>
<dbReference type="InterPro" id="IPR016166">
    <property type="entry name" value="FAD-bd_PCMH"/>
</dbReference>
<dbReference type="GO" id="GO:0071949">
    <property type="term" value="F:FAD binding"/>
    <property type="evidence" value="ECO:0007669"/>
    <property type="project" value="InterPro"/>
</dbReference>
<evidence type="ECO:0000313" key="8">
    <source>
        <dbReference type="Proteomes" id="UP000829685"/>
    </source>
</evidence>
<evidence type="ECO:0000256" key="3">
    <source>
        <dbReference type="ARBA" id="ARBA00022827"/>
    </source>
</evidence>
<keyword evidence="2" id="KW-0285">Flavoprotein</keyword>
<evidence type="ECO:0000259" key="6">
    <source>
        <dbReference type="PROSITE" id="PS51387"/>
    </source>
</evidence>
<dbReference type="Gene3D" id="3.30.465.10">
    <property type="match status" value="1"/>
</dbReference>
<organism evidence="7 8">
    <name type="scientific">Neoarthrinium moseri</name>
    <dbReference type="NCBI Taxonomy" id="1658444"/>
    <lineage>
        <taxon>Eukaryota</taxon>
        <taxon>Fungi</taxon>
        <taxon>Dikarya</taxon>
        <taxon>Ascomycota</taxon>
        <taxon>Pezizomycotina</taxon>
        <taxon>Sordariomycetes</taxon>
        <taxon>Xylariomycetidae</taxon>
        <taxon>Amphisphaeriales</taxon>
        <taxon>Apiosporaceae</taxon>
        <taxon>Neoarthrinium</taxon>
    </lineage>
</organism>
<keyword evidence="8" id="KW-1185">Reference proteome</keyword>